<protein>
    <submittedName>
        <fullName evidence="2">Uncharacterized protein</fullName>
    </submittedName>
</protein>
<dbReference type="AlphaFoldDB" id="A0A8T0RG57"/>
<evidence type="ECO:0000313" key="3">
    <source>
        <dbReference type="Proteomes" id="UP000823388"/>
    </source>
</evidence>
<feature type="region of interest" description="Disordered" evidence="1">
    <location>
        <begin position="114"/>
        <end position="158"/>
    </location>
</feature>
<gene>
    <name evidence="2" type="ORF">PVAP13_6KG365324</name>
</gene>
<proteinExistence type="predicted"/>
<name>A0A8T0RG57_PANVG</name>
<organism evidence="2 3">
    <name type="scientific">Panicum virgatum</name>
    <name type="common">Blackwell switchgrass</name>
    <dbReference type="NCBI Taxonomy" id="38727"/>
    <lineage>
        <taxon>Eukaryota</taxon>
        <taxon>Viridiplantae</taxon>
        <taxon>Streptophyta</taxon>
        <taxon>Embryophyta</taxon>
        <taxon>Tracheophyta</taxon>
        <taxon>Spermatophyta</taxon>
        <taxon>Magnoliopsida</taxon>
        <taxon>Liliopsida</taxon>
        <taxon>Poales</taxon>
        <taxon>Poaceae</taxon>
        <taxon>PACMAD clade</taxon>
        <taxon>Panicoideae</taxon>
        <taxon>Panicodae</taxon>
        <taxon>Paniceae</taxon>
        <taxon>Panicinae</taxon>
        <taxon>Panicum</taxon>
        <taxon>Panicum sect. Hiantes</taxon>
    </lineage>
</organism>
<accession>A0A8T0RG57</accession>
<comment type="caution">
    <text evidence="2">The sequence shown here is derived from an EMBL/GenBank/DDBJ whole genome shotgun (WGS) entry which is preliminary data.</text>
</comment>
<evidence type="ECO:0000313" key="2">
    <source>
        <dbReference type="EMBL" id="KAG2584951.1"/>
    </source>
</evidence>
<feature type="compositionally biased region" description="Low complexity" evidence="1">
    <location>
        <begin position="128"/>
        <end position="142"/>
    </location>
</feature>
<sequence>MEGKISVVFYFCPYNYLGRGGNNALCRVALTGDQRIRWPSDGRPRARAQRLVFQLLHSARLGSARLGSPPFHCFVVAQLPRPPEPPSPSPATAASLPGRAVDLIVEVEPPRIPIAGASTDAHGRSRRAPAPGSAPSPRARAALPVAGVSRDPRRQSRRVVLPAVPPPLRARAALPVAGAFAIPRPWSRRVPVPSGAPAPTTPA</sequence>
<dbReference type="Proteomes" id="UP000823388">
    <property type="component" value="Chromosome 6K"/>
</dbReference>
<evidence type="ECO:0000256" key="1">
    <source>
        <dbReference type="SAM" id="MobiDB-lite"/>
    </source>
</evidence>
<dbReference type="EMBL" id="CM029047">
    <property type="protein sequence ID" value="KAG2584951.1"/>
    <property type="molecule type" value="Genomic_DNA"/>
</dbReference>
<keyword evidence="3" id="KW-1185">Reference proteome</keyword>
<reference evidence="2" key="1">
    <citation type="submission" date="2020-05" db="EMBL/GenBank/DDBJ databases">
        <title>WGS assembly of Panicum virgatum.</title>
        <authorList>
            <person name="Lovell J.T."/>
            <person name="Jenkins J."/>
            <person name="Shu S."/>
            <person name="Juenger T.E."/>
            <person name="Schmutz J."/>
        </authorList>
    </citation>
    <scope>NUCLEOTIDE SEQUENCE</scope>
    <source>
        <strain evidence="2">AP13</strain>
    </source>
</reference>